<feature type="transmembrane region" description="Helical" evidence="9">
    <location>
        <begin position="143"/>
        <end position="161"/>
    </location>
</feature>
<reference evidence="12 13" key="1">
    <citation type="journal article" date="2023" name="Life. Sci Alliance">
        <title>Evolutionary insights into 3D genome organization and epigenetic landscape of Vigna mungo.</title>
        <authorList>
            <person name="Junaid A."/>
            <person name="Singh B."/>
            <person name="Bhatia S."/>
        </authorList>
    </citation>
    <scope>NUCLEOTIDE SEQUENCE [LARGE SCALE GENOMIC DNA]</scope>
    <source>
        <strain evidence="12">Urdbean</strain>
    </source>
</reference>
<dbReference type="GO" id="GO:0005524">
    <property type="term" value="F:ATP binding"/>
    <property type="evidence" value="ECO:0007669"/>
    <property type="project" value="UniProtKB-KW"/>
</dbReference>
<feature type="transmembrane region" description="Helical" evidence="9">
    <location>
        <begin position="527"/>
        <end position="554"/>
    </location>
</feature>
<dbReference type="InterPro" id="IPR027356">
    <property type="entry name" value="NPH3_dom"/>
</dbReference>
<dbReference type="PANTHER" id="PTHR31187">
    <property type="match status" value="1"/>
</dbReference>
<feature type="transmembrane region" description="Helical" evidence="9">
    <location>
        <begin position="173"/>
        <end position="193"/>
    </location>
</feature>
<feature type="transmembrane region" description="Helical" evidence="9">
    <location>
        <begin position="263"/>
        <end position="285"/>
    </location>
</feature>
<dbReference type="NCBIfam" id="TIGR00769">
    <property type="entry name" value="AAA"/>
    <property type="match status" value="1"/>
</dbReference>
<dbReference type="PANTHER" id="PTHR31187:SF16">
    <property type="entry name" value="ADP,ATP CARRIER PROTEIN"/>
    <property type="match status" value="1"/>
</dbReference>
<dbReference type="PROSITE" id="PS51649">
    <property type="entry name" value="NPH3"/>
    <property type="match status" value="1"/>
</dbReference>
<dbReference type="Proteomes" id="UP001374535">
    <property type="component" value="Chromosome 8"/>
</dbReference>
<feature type="transmembrane region" description="Helical" evidence="9">
    <location>
        <begin position="395"/>
        <end position="414"/>
    </location>
</feature>
<feature type="transmembrane region" description="Helical" evidence="9">
    <location>
        <begin position="225"/>
        <end position="251"/>
    </location>
</feature>
<gene>
    <name evidence="12" type="ORF">V8G54_027550</name>
</gene>
<evidence type="ECO:0000256" key="8">
    <source>
        <dbReference type="PROSITE-ProRule" id="PRU00982"/>
    </source>
</evidence>
<evidence type="ECO:0000313" key="13">
    <source>
        <dbReference type="Proteomes" id="UP001374535"/>
    </source>
</evidence>
<keyword evidence="2 9" id="KW-0813">Transport</keyword>
<feature type="domain" description="NPH3" evidence="11">
    <location>
        <begin position="633"/>
        <end position="901"/>
    </location>
</feature>
<feature type="compositionally biased region" description="Basic residues" evidence="10">
    <location>
        <begin position="1021"/>
        <end position="1031"/>
    </location>
</feature>
<evidence type="ECO:0000256" key="10">
    <source>
        <dbReference type="SAM" id="MobiDB-lite"/>
    </source>
</evidence>
<evidence type="ECO:0000256" key="6">
    <source>
        <dbReference type="ARBA" id="ARBA00022989"/>
    </source>
</evidence>
<organism evidence="12 13">
    <name type="scientific">Vigna mungo</name>
    <name type="common">Black gram</name>
    <name type="synonym">Phaseolus mungo</name>
    <dbReference type="NCBI Taxonomy" id="3915"/>
    <lineage>
        <taxon>Eukaryota</taxon>
        <taxon>Viridiplantae</taxon>
        <taxon>Streptophyta</taxon>
        <taxon>Embryophyta</taxon>
        <taxon>Tracheophyta</taxon>
        <taxon>Spermatophyta</taxon>
        <taxon>Magnoliopsida</taxon>
        <taxon>eudicotyledons</taxon>
        <taxon>Gunneridae</taxon>
        <taxon>Pentapetalae</taxon>
        <taxon>rosids</taxon>
        <taxon>fabids</taxon>
        <taxon>Fabales</taxon>
        <taxon>Fabaceae</taxon>
        <taxon>Papilionoideae</taxon>
        <taxon>50 kb inversion clade</taxon>
        <taxon>NPAAA clade</taxon>
        <taxon>indigoferoid/millettioid clade</taxon>
        <taxon>Phaseoleae</taxon>
        <taxon>Vigna</taxon>
    </lineage>
</organism>
<keyword evidence="6 9" id="KW-1133">Transmembrane helix</keyword>
<feature type="transmembrane region" description="Helical" evidence="9">
    <location>
        <begin position="455"/>
        <end position="477"/>
    </location>
</feature>
<keyword evidence="5 9" id="KW-0067">ATP-binding</keyword>
<comment type="similarity">
    <text evidence="9">Belongs to the ADP/ATP translocase tlc family.</text>
</comment>
<accession>A0AAQ3N2I1</accession>
<feature type="transmembrane region" description="Helical" evidence="9">
    <location>
        <begin position="106"/>
        <end position="123"/>
    </location>
</feature>
<dbReference type="EMBL" id="CP144693">
    <property type="protein sequence ID" value="WVZ01481.1"/>
    <property type="molecule type" value="Genomic_DNA"/>
</dbReference>
<evidence type="ECO:0000256" key="5">
    <source>
        <dbReference type="ARBA" id="ARBA00022840"/>
    </source>
</evidence>
<feature type="region of interest" description="Disordered" evidence="10">
    <location>
        <begin position="990"/>
        <end position="1031"/>
    </location>
</feature>
<dbReference type="Pfam" id="PF03000">
    <property type="entry name" value="NPH3"/>
    <property type="match status" value="1"/>
</dbReference>
<dbReference type="AlphaFoldDB" id="A0AAQ3N2I1"/>
<comment type="similarity">
    <text evidence="8">Belongs to the NPH3 family.</text>
</comment>
<keyword evidence="9" id="KW-0934">Plastid</keyword>
<feature type="transmembrane region" description="Helical" evidence="9">
    <location>
        <begin position="357"/>
        <end position="375"/>
    </location>
</feature>
<dbReference type="GO" id="GO:0005471">
    <property type="term" value="F:ATP:ADP antiporter activity"/>
    <property type="evidence" value="ECO:0007669"/>
    <property type="project" value="InterPro"/>
</dbReference>
<comment type="subcellular location">
    <subcellularLocation>
        <location evidence="1">Membrane</location>
        <topology evidence="1">Multi-pass membrane protein</topology>
    </subcellularLocation>
    <subcellularLocation>
        <location evidence="9">Plastid</location>
        <location evidence="9">Chloroplast membrane</location>
        <topology evidence="9">Multi-pass membrane protein</topology>
    </subcellularLocation>
</comment>
<evidence type="ECO:0000256" key="4">
    <source>
        <dbReference type="ARBA" id="ARBA00022741"/>
    </source>
</evidence>
<dbReference type="Pfam" id="PF03219">
    <property type="entry name" value="TLC"/>
    <property type="match status" value="1"/>
</dbReference>
<feature type="transmembrane region" description="Helical" evidence="9">
    <location>
        <begin position="426"/>
        <end position="449"/>
    </location>
</feature>
<protein>
    <recommendedName>
        <fullName evidence="9">ADP,ATP carrier protein</fullName>
    </recommendedName>
</protein>
<keyword evidence="3 9" id="KW-0812">Transmembrane</keyword>
<evidence type="ECO:0000256" key="1">
    <source>
        <dbReference type="ARBA" id="ARBA00004141"/>
    </source>
</evidence>
<keyword evidence="9" id="KW-0150">Chloroplast</keyword>
<dbReference type="GO" id="GO:0031969">
    <property type="term" value="C:chloroplast membrane"/>
    <property type="evidence" value="ECO:0007669"/>
    <property type="project" value="UniProtKB-SubCell"/>
</dbReference>
<dbReference type="InterPro" id="IPR004667">
    <property type="entry name" value="ADP_ATP_car_bac_type"/>
</dbReference>
<keyword evidence="4 9" id="KW-0547">Nucleotide-binding</keyword>
<name>A0AAQ3N2I1_VIGMU</name>
<evidence type="ECO:0000256" key="3">
    <source>
        <dbReference type="ARBA" id="ARBA00022692"/>
    </source>
</evidence>
<evidence type="ECO:0000256" key="7">
    <source>
        <dbReference type="ARBA" id="ARBA00023136"/>
    </source>
</evidence>
<evidence type="ECO:0000259" key="11">
    <source>
        <dbReference type="PROSITE" id="PS51649"/>
    </source>
</evidence>
<evidence type="ECO:0000313" key="12">
    <source>
        <dbReference type="EMBL" id="WVZ01481.1"/>
    </source>
</evidence>
<proteinExistence type="inferred from homology"/>
<keyword evidence="13" id="KW-1185">Reference proteome</keyword>
<sequence>MDVVIQTRGLLSLPTNPINKVSLLHPSQGLRLRLFSPKPKILAASSPSFNGFQKLSPKPNVFAQRDKNQNLFLCRAEASAAAASFGESETEKPKIFGVEVATLKKIVPLGMMFFCILFNYTILRDTKDVLVVTAKGSSAEIIPFLKTWVNLPMAIGFMLLYTKLANVLSKQALFYSVILPFIAFFGAFGFVLYPLSNHIHPEAFADKLLNILGPRFLGPLAIMRIWSFCLFYVMAELWGSVVISVLFWGFANQITTVEEAKRFYPLFGLGANVALVFSGRTVKYFSNLRKNLGPGVDGWAISLKGMMSIVVGMGLAICLIYWWVNNYVPLPTRSKKKKEKPKMGTMESIKFLVSSKYIRDLATLVVAYGISINLVEVTWKSKLKAQFPSPNEYSSFMGDFSTATGIATFTMMLLSQFIFDKYGWGVAAKITPTVLLLTGVGFFSLILFGGPIAPVIANLGMTPLLAAVYVGALQNIFSKSAKYSLFDPCKEMAYIPLDEDTKVKGKAAIDVVCNPLGKSGGALIQQFMILSFGSLANSTPYLGGVLLVIVLAWLSAAKSLDSQFSALRREEELEKEMERAAAVKIPVVAKDEDGNGSLAGVPLLNPTTGGDSSTVQMKKQCCEESEATVGSWECWFDDACIVDMDYFVKTLSSIKQKGIRADLIGSIITHYASIWLPDLSASSENGVTTQFQSPESVTNSWMKKRFFVETLVNVLPPEKDSVPCNFLLRLLRTANMVRVDATYRAEIENRISSQLDQASLKELMIPSFSHTCGTLLDVELVLRLVKRFMSMDRDGAALVKVAKLVDCYLAEAAVDANLSLSEFHALAGVLPNHARATDDGLYRAIDTYLKAHPGVSKQERKGLCRLLDSRKLTPEASLHAAQNERLPVRAVIQVLFSEQAKLNRQVDWSGSFSLRSPNGGLDPPGRCLSKREMNAQQLEIRKLKEDVHRLQNQLNAMKVQMERLAVKKKGLFKWKRLGMPTFGRNVGGVERIEEEEEEAERESRFGRQTPMDMKTSLVKSRTPHKWRKSMS</sequence>
<feature type="transmembrane region" description="Helical" evidence="9">
    <location>
        <begin position="305"/>
        <end position="328"/>
    </location>
</feature>
<evidence type="ECO:0000256" key="2">
    <source>
        <dbReference type="ARBA" id="ARBA00022448"/>
    </source>
</evidence>
<evidence type="ECO:0000256" key="9">
    <source>
        <dbReference type="RuleBase" id="RU363121"/>
    </source>
</evidence>
<keyword evidence="7 9" id="KW-0472">Membrane</keyword>